<dbReference type="Proteomes" id="UP000054007">
    <property type="component" value="Unassembled WGS sequence"/>
</dbReference>
<dbReference type="OrthoDB" id="2745898at2759"/>
<name>A0A0D7B560_9AGAR</name>
<dbReference type="STRING" id="1314674.A0A0D7B560"/>
<organism evidence="1 2">
    <name type="scientific">Cylindrobasidium torrendii FP15055 ss-10</name>
    <dbReference type="NCBI Taxonomy" id="1314674"/>
    <lineage>
        <taxon>Eukaryota</taxon>
        <taxon>Fungi</taxon>
        <taxon>Dikarya</taxon>
        <taxon>Basidiomycota</taxon>
        <taxon>Agaricomycotina</taxon>
        <taxon>Agaricomycetes</taxon>
        <taxon>Agaricomycetidae</taxon>
        <taxon>Agaricales</taxon>
        <taxon>Marasmiineae</taxon>
        <taxon>Physalacriaceae</taxon>
        <taxon>Cylindrobasidium</taxon>
    </lineage>
</organism>
<protein>
    <recommendedName>
        <fullName evidence="3">F-box domain-containing protein</fullName>
    </recommendedName>
</protein>
<proteinExistence type="predicted"/>
<dbReference type="SUPFAM" id="SSF52047">
    <property type="entry name" value="RNI-like"/>
    <property type="match status" value="1"/>
</dbReference>
<sequence>MHLVSTQMLPQEIIEEIIDCLLEEKSALQACSLTSRAFLPRTRTHLFFRLVFRKSDRLPSAFLSLFGANENVALAVKHVVVAGLSVFRRDAWPDIETEALAQAFEGFTALQQLSLVSSIIPSYIVDVLCNIAPRIHILTLNVVTFELQPDAYRFLRCLVSLQELRLSRMTVVGRHELEVTPPPFSNKALERLIYPRILHITLPVSGDRGIVALTMGDATPLGLAGLETLTITLSASTIFREVLLGLLDRAMSLRRLVIGPAITSSHIAFGNDSDEDRPPRLNTVREISVRVSRVAQQQNLLKWLARGLEQPSALQQMHLTLFIDVSRHDTVASWAGHGDAAMWEGFDRVLCAVKTLRTFHIRLEGRTWHQLTQPVLHRMKAFLEEHLHGLRTSGVLHFEIYDGAEE</sequence>
<reference evidence="1 2" key="1">
    <citation type="journal article" date="2015" name="Fungal Genet. Biol.">
        <title>Evolution of novel wood decay mechanisms in Agaricales revealed by the genome sequences of Fistulina hepatica and Cylindrobasidium torrendii.</title>
        <authorList>
            <person name="Floudas D."/>
            <person name="Held B.W."/>
            <person name="Riley R."/>
            <person name="Nagy L.G."/>
            <person name="Koehler G."/>
            <person name="Ransdell A.S."/>
            <person name="Younus H."/>
            <person name="Chow J."/>
            <person name="Chiniquy J."/>
            <person name="Lipzen A."/>
            <person name="Tritt A."/>
            <person name="Sun H."/>
            <person name="Haridas S."/>
            <person name="LaButti K."/>
            <person name="Ohm R.A."/>
            <person name="Kues U."/>
            <person name="Blanchette R.A."/>
            <person name="Grigoriev I.V."/>
            <person name="Minto R.E."/>
            <person name="Hibbett D.S."/>
        </authorList>
    </citation>
    <scope>NUCLEOTIDE SEQUENCE [LARGE SCALE GENOMIC DNA]</scope>
    <source>
        <strain evidence="1 2">FP15055 ss-10</strain>
    </source>
</reference>
<dbReference type="EMBL" id="KN880624">
    <property type="protein sequence ID" value="KIY64666.1"/>
    <property type="molecule type" value="Genomic_DNA"/>
</dbReference>
<evidence type="ECO:0000313" key="1">
    <source>
        <dbReference type="EMBL" id="KIY64666.1"/>
    </source>
</evidence>
<keyword evidence="2" id="KW-1185">Reference proteome</keyword>
<accession>A0A0D7B560</accession>
<evidence type="ECO:0000313" key="2">
    <source>
        <dbReference type="Proteomes" id="UP000054007"/>
    </source>
</evidence>
<dbReference type="AlphaFoldDB" id="A0A0D7B560"/>
<gene>
    <name evidence="1" type="ORF">CYLTODRAFT_445843</name>
</gene>
<evidence type="ECO:0008006" key="3">
    <source>
        <dbReference type="Google" id="ProtNLM"/>
    </source>
</evidence>